<organism evidence="1 2">
    <name type="scientific">Tanacetum coccineum</name>
    <dbReference type="NCBI Taxonomy" id="301880"/>
    <lineage>
        <taxon>Eukaryota</taxon>
        <taxon>Viridiplantae</taxon>
        <taxon>Streptophyta</taxon>
        <taxon>Embryophyta</taxon>
        <taxon>Tracheophyta</taxon>
        <taxon>Spermatophyta</taxon>
        <taxon>Magnoliopsida</taxon>
        <taxon>eudicotyledons</taxon>
        <taxon>Gunneridae</taxon>
        <taxon>Pentapetalae</taxon>
        <taxon>asterids</taxon>
        <taxon>campanulids</taxon>
        <taxon>Asterales</taxon>
        <taxon>Asteraceae</taxon>
        <taxon>Asteroideae</taxon>
        <taxon>Anthemideae</taxon>
        <taxon>Anthemidinae</taxon>
        <taxon>Tanacetum</taxon>
    </lineage>
</organism>
<reference evidence="1" key="2">
    <citation type="submission" date="2022-01" db="EMBL/GenBank/DDBJ databases">
        <authorList>
            <person name="Yamashiro T."/>
            <person name="Shiraishi A."/>
            <person name="Satake H."/>
            <person name="Nakayama K."/>
        </authorList>
    </citation>
    <scope>NUCLEOTIDE SEQUENCE</scope>
</reference>
<evidence type="ECO:0000313" key="1">
    <source>
        <dbReference type="EMBL" id="GJT11759.1"/>
    </source>
</evidence>
<protein>
    <submittedName>
        <fullName evidence="1">Uncharacterized protein</fullName>
    </submittedName>
</protein>
<name>A0ABQ5BE70_9ASTR</name>
<accession>A0ABQ5BE70</accession>
<keyword evidence="2" id="KW-1185">Reference proteome</keyword>
<gene>
    <name evidence="1" type="ORF">Tco_0858801</name>
</gene>
<evidence type="ECO:0000313" key="2">
    <source>
        <dbReference type="Proteomes" id="UP001151760"/>
    </source>
</evidence>
<reference evidence="1" key="1">
    <citation type="journal article" date="2022" name="Int. J. Mol. Sci.">
        <title>Draft Genome of Tanacetum Coccineum: Genomic Comparison of Closely Related Tanacetum-Family Plants.</title>
        <authorList>
            <person name="Yamashiro T."/>
            <person name="Shiraishi A."/>
            <person name="Nakayama K."/>
            <person name="Satake H."/>
        </authorList>
    </citation>
    <scope>NUCLEOTIDE SEQUENCE</scope>
</reference>
<dbReference type="EMBL" id="BQNB010013094">
    <property type="protein sequence ID" value="GJT11759.1"/>
    <property type="molecule type" value="Genomic_DNA"/>
</dbReference>
<proteinExistence type="predicted"/>
<comment type="caution">
    <text evidence="1">The sequence shown here is derived from an EMBL/GenBank/DDBJ whole genome shotgun (WGS) entry which is preliminary data.</text>
</comment>
<dbReference type="Proteomes" id="UP001151760">
    <property type="component" value="Unassembled WGS sequence"/>
</dbReference>
<sequence length="338" mass="39042">MEELKKWDEEKEVRVPTTKIFCSKILINNLVYSLIIDGCSINNLLLGKLVDFLKLPIEICPIEGYKVYRVPVTIGKLWRCEVNGKYDVKRNLYVFSWEGRRIAMVPPKVTPQLPKPEVKVEKKIVKAEVVEDHIEKIQDLQSYKQHDDNISTLSFGTTNKVGTLKTCEEIMVFNDEEDVKVDVKRKSIEDKVRREKMFDVDEALNIKNSRASSFQVRGIHVEETKVNAVRDWPSPKILLEATFKSIKYISLSLKIWMDGSRPEEQHLVVSYSDEEIVKFLTQPAIIEISGEDGSNLKDFLNVLTVKEAYITRPIMAVEDEPLMMRRLGPNIIKEDFSH</sequence>